<sequence>MSFVNYYSVGAFFLTSLVFVLYAPSDCDQFNRTRKKNRKSKNVASKIREEYSGINWENWKLLKSYLDDLLVGHNYWQLGNDDTESEDTEEIIDANNNLRSVSEYVDAASQLPNYDSYLDDSTKYYESGHLFNKVEEKKHRTLKNHLQGKRFMSAKSIDFLLTFHNYEYFLGMLNRTKNAFKSHAKKINSKFNKTNSYVTLNSDQSKWSK</sequence>
<proteinExistence type="predicted"/>
<keyword evidence="1" id="KW-0472">Membrane</keyword>
<evidence type="ECO:0000256" key="1">
    <source>
        <dbReference type="SAM" id="Phobius"/>
    </source>
</evidence>
<feature type="transmembrane region" description="Helical" evidence="1">
    <location>
        <begin position="6"/>
        <end position="25"/>
    </location>
</feature>
<name>A0ABD2X3F5_9HYME</name>
<comment type="caution">
    <text evidence="2">The sequence shown here is derived from an EMBL/GenBank/DDBJ whole genome shotgun (WGS) entry which is preliminary data.</text>
</comment>
<keyword evidence="1" id="KW-1133">Transmembrane helix</keyword>
<protein>
    <submittedName>
        <fullName evidence="2">Uncharacterized protein</fullName>
    </submittedName>
</protein>
<dbReference type="EMBL" id="JBJJXI010000055">
    <property type="protein sequence ID" value="KAL3399877.1"/>
    <property type="molecule type" value="Genomic_DNA"/>
</dbReference>
<dbReference type="Proteomes" id="UP001627154">
    <property type="component" value="Unassembled WGS sequence"/>
</dbReference>
<dbReference type="AlphaFoldDB" id="A0ABD2X3F5"/>
<gene>
    <name evidence="2" type="ORF">TKK_007102</name>
</gene>
<evidence type="ECO:0000313" key="3">
    <source>
        <dbReference type="Proteomes" id="UP001627154"/>
    </source>
</evidence>
<keyword evidence="1" id="KW-0812">Transmembrane</keyword>
<evidence type="ECO:0000313" key="2">
    <source>
        <dbReference type="EMBL" id="KAL3399877.1"/>
    </source>
</evidence>
<keyword evidence="3" id="KW-1185">Reference proteome</keyword>
<accession>A0ABD2X3F5</accession>
<organism evidence="2 3">
    <name type="scientific">Trichogramma kaykai</name>
    <dbReference type="NCBI Taxonomy" id="54128"/>
    <lineage>
        <taxon>Eukaryota</taxon>
        <taxon>Metazoa</taxon>
        <taxon>Ecdysozoa</taxon>
        <taxon>Arthropoda</taxon>
        <taxon>Hexapoda</taxon>
        <taxon>Insecta</taxon>
        <taxon>Pterygota</taxon>
        <taxon>Neoptera</taxon>
        <taxon>Endopterygota</taxon>
        <taxon>Hymenoptera</taxon>
        <taxon>Apocrita</taxon>
        <taxon>Proctotrupomorpha</taxon>
        <taxon>Chalcidoidea</taxon>
        <taxon>Trichogrammatidae</taxon>
        <taxon>Trichogramma</taxon>
    </lineage>
</organism>
<reference evidence="2 3" key="1">
    <citation type="journal article" date="2024" name="bioRxiv">
        <title>A reference genome for Trichogramma kaykai: A tiny desert-dwelling parasitoid wasp with competing sex-ratio distorters.</title>
        <authorList>
            <person name="Culotta J."/>
            <person name="Lindsey A.R."/>
        </authorList>
    </citation>
    <scope>NUCLEOTIDE SEQUENCE [LARGE SCALE GENOMIC DNA]</scope>
    <source>
        <strain evidence="2 3">KSX58</strain>
    </source>
</reference>